<feature type="domain" description="Putative Flp pilus-assembly TadG-like N-terminal" evidence="2">
    <location>
        <begin position="26"/>
        <end position="72"/>
    </location>
</feature>
<proteinExistence type="predicted"/>
<dbReference type="Proteomes" id="UP001205311">
    <property type="component" value="Unassembled WGS sequence"/>
</dbReference>
<reference evidence="3 4" key="1">
    <citation type="submission" date="2022-06" db="EMBL/GenBank/DDBJ databases">
        <title>Genomic Encyclopedia of Archaeal and Bacterial Type Strains, Phase II (KMG-II): from individual species to whole genera.</title>
        <authorList>
            <person name="Goeker M."/>
        </authorList>
    </citation>
    <scope>NUCLEOTIDE SEQUENCE [LARGE SCALE GENOMIC DNA]</scope>
    <source>
        <strain evidence="3 4">DSM 40477</strain>
    </source>
</reference>
<keyword evidence="1" id="KW-1133">Transmembrane helix</keyword>
<evidence type="ECO:0000259" key="2">
    <source>
        <dbReference type="Pfam" id="PF13400"/>
    </source>
</evidence>
<protein>
    <submittedName>
        <fullName evidence="3">Helicase/secretion neighborhood TadE-like protein</fullName>
    </submittedName>
</protein>
<sequence length="136" mass="14307">MTSLPPPVIPRRMRRTWRHGTNRDDGSATLLAVATVFAVLVVTAVVVQIAVATITRRRAESAADLAALAAAAHALSGPEAACDRARWIAESMRTQVTNCRFEQWDALVEIEAGVSGPLGGFPATHAKARAGPGDPA</sequence>
<dbReference type="InterPro" id="IPR028087">
    <property type="entry name" value="Tad_N"/>
</dbReference>
<keyword evidence="1" id="KW-0812">Transmembrane</keyword>
<evidence type="ECO:0000313" key="4">
    <source>
        <dbReference type="Proteomes" id="UP001205311"/>
    </source>
</evidence>
<evidence type="ECO:0000313" key="3">
    <source>
        <dbReference type="EMBL" id="MCP2257976.1"/>
    </source>
</evidence>
<evidence type="ECO:0000256" key="1">
    <source>
        <dbReference type="SAM" id="Phobius"/>
    </source>
</evidence>
<dbReference type="NCBIfam" id="TIGR03816">
    <property type="entry name" value="tadE_like_DECH"/>
    <property type="match status" value="1"/>
</dbReference>
<dbReference type="Pfam" id="PF13400">
    <property type="entry name" value="Tad"/>
    <property type="match status" value="1"/>
</dbReference>
<accession>A0ABT1HR28</accession>
<keyword evidence="4" id="KW-1185">Reference proteome</keyword>
<gene>
    <name evidence="3" type="ORF">LX15_001663</name>
</gene>
<dbReference type="InterPro" id="IPR021202">
    <property type="entry name" value="Rv3654c-like"/>
</dbReference>
<dbReference type="RefSeq" id="WP_308213427.1">
    <property type="nucleotide sequence ID" value="NZ_JAMTCP010000006.1"/>
</dbReference>
<organism evidence="3 4">
    <name type="scientific">Streptoalloteichus tenebrarius (strain ATCC 17920 / DSM 40477 / JCM 4838 / CBS 697.72 / NBRC 16177 / NCIMB 11028 / NRRL B-12390 / A12253. 1 / ISP 5477)</name>
    <name type="common">Streptomyces tenebrarius</name>
    <dbReference type="NCBI Taxonomy" id="1933"/>
    <lineage>
        <taxon>Bacteria</taxon>
        <taxon>Bacillati</taxon>
        <taxon>Actinomycetota</taxon>
        <taxon>Actinomycetes</taxon>
        <taxon>Pseudonocardiales</taxon>
        <taxon>Pseudonocardiaceae</taxon>
        <taxon>Streptoalloteichus</taxon>
    </lineage>
</organism>
<keyword evidence="1" id="KW-0472">Membrane</keyword>
<feature type="transmembrane region" description="Helical" evidence="1">
    <location>
        <begin position="28"/>
        <end position="51"/>
    </location>
</feature>
<comment type="caution">
    <text evidence="3">The sequence shown here is derived from an EMBL/GenBank/DDBJ whole genome shotgun (WGS) entry which is preliminary data.</text>
</comment>
<dbReference type="EMBL" id="JAMTCP010000006">
    <property type="protein sequence ID" value="MCP2257976.1"/>
    <property type="molecule type" value="Genomic_DNA"/>
</dbReference>
<name>A0ABT1HR28_STRSD</name>